<dbReference type="GO" id="GO:0016020">
    <property type="term" value="C:membrane"/>
    <property type="evidence" value="ECO:0007669"/>
    <property type="project" value="UniProtKB-SubCell"/>
</dbReference>
<evidence type="ECO:0000256" key="4">
    <source>
        <dbReference type="ARBA" id="ARBA00022989"/>
    </source>
</evidence>
<dbReference type="OrthoDB" id="8841220at2759"/>
<sequence length="380" mass="42533">MKQTTMLPLSLVCRANCLVLGLLLLLAATHAFRLKGLPSTTRQTSKLLLHPSPHQTLITGQPSRPTRITIAYLSSFARRVAPSRSMVVAASGTEYLDNLPSRASKKGPPMQWGALGTWILATALQFATIVAFMYGMEKAFLRFNLSKQASIWLVRAFFAFMSLRSRVFSILDNSRPTVAMEDRKRRLRKRPSWMPPAKAFPVIWISIGVLRTIASSLVYETTNTLLSPALLAFVLHLCVRSWGVFGLAFGRECGQDVCTYPALGRESASAQCRVDYDRERVGHLDMEAEWSRAFVSVQKTAGMKRNACLVTYRSVGARVCSEHAPFDLGGILSVLERASRYKFVMEYNKRSIRKTIRSSSFINSERNNQSIASKRDYCGD</sequence>
<comment type="caution">
    <text evidence="7">The sequence shown here is derived from an EMBL/GenBank/DDBJ whole genome shotgun (WGS) entry which is preliminary data.</text>
</comment>
<evidence type="ECO:0000256" key="6">
    <source>
        <dbReference type="SAM" id="Phobius"/>
    </source>
</evidence>
<keyword evidence="5 6" id="KW-0472">Membrane</keyword>
<dbReference type="AlphaFoldDB" id="W7TLQ6"/>
<proteinExistence type="inferred from homology"/>
<evidence type="ECO:0000256" key="1">
    <source>
        <dbReference type="ARBA" id="ARBA00004141"/>
    </source>
</evidence>
<feature type="transmembrane region" description="Helical" evidence="6">
    <location>
        <begin position="199"/>
        <end position="219"/>
    </location>
</feature>
<dbReference type="Proteomes" id="UP000019335">
    <property type="component" value="Chromosome 7"/>
</dbReference>
<dbReference type="Gene3D" id="1.20.1260.100">
    <property type="entry name" value="TspO/MBR protein"/>
    <property type="match status" value="1"/>
</dbReference>
<gene>
    <name evidence="7" type="ORF">Naga_100392g2</name>
</gene>
<evidence type="ECO:0000256" key="2">
    <source>
        <dbReference type="ARBA" id="ARBA00007524"/>
    </source>
</evidence>
<keyword evidence="3 6" id="KW-0812">Transmembrane</keyword>
<reference evidence="7 8" key="1">
    <citation type="journal article" date="2014" name="Mol. Plant">
        <title>Chromosome Scale Genome Assembly and Transcriptome Profiling of Nannochloropsis gaditana in Nitrogen Depletion.</title>
        <authorList>
            <person name="Corteggiani Carpinelli E."/>
            <person name="Telatin A."/>
            <person name="Vitulo N."/>
            <person name="Forcato C."/>
            <person name="D'Angelo M."/>
            <person name="Schiavon R."/>
            <person name="Vezzi A."/>
            <person name="Giacometti G.M."/>
            <person name="Morosinotto T."/>
            <person name="Valle G."/>
        </authorList>
    </citation>
    <scope>NUCLEOTIDE SEQUENCE [LARGE SCALE GENOMIC DNA]</scope>
    <source>
        <strain evidence="7 8">B-31</strain>
    </source>
</reference>
<evidence type="ECO:0000256" key="3">
    <source>
        <dbReference type="ARBA" id="ARBA00022692"/>
    </source>
</evidence>
<comment type="subcellular location">
    <subcellularLocation>
        <location evidence="1">Membrane</location>
        <topology evidence="1">Multi-pass membrane protein</topology>
    </subcellularLocation>
</comment>
<keyword evidence="8" id="KW-1185">Reference proteome</keyword>
<protein>
    <submittedName>
        <fullName evidence="7">Tryptophan-rich sensory-like protein</fullName>
    </submittedName>
</protein>
<name>W7TLQ6_9STRA</name>
<dbReference type="InterPro" id="IPR038330">
    <property type="entry name" value="TspO/MBR-related_sf"/>
</dbReference>
<dbReference type="EMBL" id="AZIL01000535">
    <property type="protein sequence ID" value="EWM26967.1"/>
    <property type="molecule type" value="Genomic_DNA"/>
</dbReference>
<evidence type="ECO:0000256" key="5">
    <source>
        <dbReference type="ARBA" id="ARBA00023136"/>
    </source>
</evidence>
<organism evidence="7 8">
    <name type="scientific">Nannochloropsis gaditana</name>
    <dbReference type="NCBI Taxonomy" id="72520"/>
    <lineage>
        <taxon>Eukaryota</taxon>
        <taxon>Sar</taxon>
        <taxon>Stramenopiles</taxon>
        <taxon>Ochrophyta</taxon>
        <taxon>Eustigmatophyceae</taxon>
        <taxon>Eustigmatales</taxon>
        <taxon>Monodopsidaceae</taxon>
        <taxon>Nannochloropsis</taxon>
    </lineage>
</organism>
<evidence type="ECO:0000313" key="7">
    <source>
        <dbReference type="EMBL" id="EWM26967.1"/>
    </source>
</evidence>
<accession>W7TLQ6</accession>
<dbReference type="InterPro" id="IPR004307">
    <property type="entry name" value="TspO_MBR"/>
</dbReference>
<comment type="similarity">
    <text evidence="2">Belongs to the TspO/BZRP family.</text>
</comment>
<feature type="transmembrane region" description="Helical" evidence="6">
    <location>
        <begin position="112"/>
        <end position="134"/>
    </location>
</feature>
<feature type="transmembrane region" description="Helical" evidence="6">
    <location>
        <begin position="225"/>
        <end position="245"/>
    </location>
</feature>
<evidence type="ECO:0000313" key="8">
    <source>
        <dbReference type="Proteomes" id="UP000019335"/>
    </source>
</evidence>
<dbReference type="Pfam" id="PF03073">
    <property type="entry name" value="TspO_MBR"/>
    <property type="match status" value="1"/>
</dbReference>
<keyword evidence="4 6" id="KW-1133">Transmembrane helix</keyword>